<dbReference type="HOGENOM" id="CLU_2699723_0_0_5"/>
<reference evidence="2" key="1">
    <citation type="journal article" date="2011" name="J. Bacteriol.">
        <title>Genome sequences of eight morphologically diverse alphaproteobacteria.</title>
        <authorList>
            <consortium name="US DOE Joint Genome Institute"/>
            <person name="Brown P.J."/>
            <person name="Kysela D.T."/>
            <person name="Buechlein A."/>
            <person name="Hemmerich C."/>
            <person name="Brun Y.V."/>
        </authorList>
    </citation>
    <scope>NUCLEOTIDE SEQUENCE [LARGE SCALE GENOMIC DNA]</scope>
    <source>
        <strain evidence="2">ATCC 51888 / DSM 1869 / NCIB 11706 / TK 0415</strain>
    </source>
</reference>
<dbReference type="EMBL" id="CP002083">
    <property type="protein sequence ID" value="ADJ24318.1"/>
    <property type="molecule type" value="Genomic_DNA"/>
</dbReference>
<organism evidence="1 2">
    <name type="scientific">Hyphomicrobium denitrificans (strain ATCC 51888 / DSM 1869 / NCIMB 11706 / TK 0415)</name>
    <dbReference type="NCBI Taxonomy" id="582899"/>
    <lineage>
        <taxon>Bacteria</taxon>
        <taxon>Pseudomonadati</taxon>
        <taxon>Pseudomonadota</taxon>
        <taxon>Alphaproteobacteria</taxon>
        <taxon>Hyphomicrobiales</taxon>
        <taxon>Hyphomicrobiaceae</taxon>
        <taxon>Hyphomicrobium</taxon>
    </lineage>
</organism>
<proteinExistence type="predicted"/>
<dbReference type="AlphaFoldDB" id="D8JSM4"/>
<name>D8JSM4_HYPDA</name>
<dbReference type="OrthoDB" id="7933357at2"/>
<evidence type="ECO:0000313" key="2">
    <source>
        <dbReference type="Proteomes" id="UP000002033"/>
    </source>
</evidence>
<keyword evidence="2" id="KW-1185">Reference proteome</keyword>
<dbReference type="KEGG" id="hdn:Hden_2522"/>
<dbReference type="STRING" id="582899.Hden_2522"/>
<protein>
    <submittedName>
        <fullName evidence="1">Uncharacterized protein</fullName>
    </submittedName>
</protein>
<gene>
    <name evidence="1" type="ordered locus">Hden_2522</name>
</gene>
<evidence type="ECO:0000313" key="1">
    <source>
        <dbReference type="EMBL" id="ADJ24318.1"/>
    </source>
</evidence>
<dbReference type="Proteomes" id="UP000002033">
    <property type="component" value="Chromosome"/>
</dbReference>
<sequence>MSLSGDQLKTALATIAAWRSDPDEPCRCPVCGVSGLAIADHSARPYAEWYVLTCESCGLDETVHIPMAGVPET</sequence>
<accession>D8JSM4</accession>